<dbReference type="PANTHER" id="PTHR37159:SF1">
    <property type="entry name" value="GH11867P"/>
    <property type="match status" value="1"/>
</dbReference>
<protein>
    <recommendedName>
        <fullName evidence="3">DUF2236 domain-containing protein</fullName>
    </recommendedName>
</protein>
<dbReference type="EMBL" id="JADBJN010000004">
    <property type="protein sequence ID" value="KAG5669019.1"/>
    <property type="molecule type" value="Genomic_DNA"/>
</dbReference>
<reference evidence="1" key="1">
    <citation type="submission" date="2021-03" db="EMBL/GenBank/DDBJ databases">
        <title>Chromosome level genome of the anhydrobiotic midge Polypedilum vanderplanki.</title>
        <authorList>
            <person name="Yoshida Y."/>
            <person name="Kikawada T."/>
            <person name="Gusev O."/>
        </authorList>
    </citation>
    <scope>NUCLEOTIDE SEQUENCE</scope>
    <source>
        <strain evidence="1">NIAS01</strain>
        <tissue evidence="1">Whole body or cell culture</tissue>
    </source>
</reference>
<proteinExistence type="predicted"/>
<evidence type="ECO:0008006" key="3">
    <source>
        <dbReference type="Google" id="ProtNLM"/>
    </source>
</evidence>
<accession>A0A9J6BHL6</accession>
<dbReference type="Proteomes" id="UP001107558">
    <property type="component" value="Chromosome 4"/>
</dbReference>
<evidence type="ECO:0000313" key="2">
    <source>
        <dbReference type="Proteomes" id="UP001107558"/>
    </source>
</evidence>
<dbReference type="AlphaFoldDB" id="A0A9J6BHL6"/>
<dbReference type="PANTHER" id="PTHR37159">
    <property type="entry name" value="GH11867P"/>
    <property type="match status" value="1"/>
</dbReference>
<organism evidence="1 2">
    <name type="scientific">Polypedilum vanderplanki</name>
    <name type="common">Sleeping chironomid midge</name>
    <dbReference type="NCBI Taxonomy" id="319348"/>
    <lineage>
        <taxon>Eukaryota</taxon>
        <taxon>Metazoa</taxon>
        <taxon>Ecdysozoa</taxon>
        <taxon>Arthropoda</taxon>
        <taxon>Hexapoda</taxon>
        <taxon>Insecta</taxon>
        <taxon>Pterygota</taxon>
        <taxon>Neoptera</taxon>
        <taxon>Endopterygota</taxon>
        <taxon>Diptera</taxon>
        <taxon>Nematocera</taxon>
        <taxon>Chironomoidea</taxon>
        <taxon>Chironomidae</taxon>
        <taxon>Chironominae</taxon>
        <taxon>Polypedilum</taxon>
        <taxon>Polypedilum</taxon>
    </lineage>
</organism>
<evidence type="ECO:0000313" key="1">
    <source>
        <dbReference type="EMBL" id="KAG5669019.1"/>
    </source>
</evidence>
<dbReference type="OrthoDB" id="6361347at2759"/>
<keyword evidence="2" id="KW-1185">Reference proteome</keyword>
<name>A0A9J6BHL6_POLVA</name>
<comment type="caution">
    <text evidence="1">The sequence shown here is derived from an EMBL/GenBank/DDBJ whole genome shotgun (WGS) entry which is preliminary data.</text>
</comment>
<sequence>MNLNKAEEKANNFLLNIILKGNSKPCDEYLNHQSFSLPLWYDEQKFKRGQKYCLENRSGILLSSFYGGISVICDSKTASVLIRGKSKDKKLAKTRGISTGLSVFLWFKDEIKPGSRSFESLKRIRKIHLNASRAADGNKIGFITQYDMLLQHFAAMGYALIKPQFFGISYDCNEDREAYLHFYAVIGNLLGIKDEFNLCLHELEVVEM</sequence>
<gene>
    <name evidence="1" type="ORF">PVAND_016921</name>
</gene>